<keyword evidence="3" id="KW-1185">Reference proteome</keyword>
<dbReference type="SUPFAM" id="SSF56219">
    <property type="entry name" value="DNase I-like"/>
    <property type="match status" value="1"/>
</dbReference>
<dbReference type="OrthoDB" id="155529at2"/>
<reference evidence="2 3" key="1">
    <citation type="submission" date="2017-09" db="EMBL/GenBank/DDBJ databases">
        <authorList>
            <person name="Ehlers B."/>
            <person name="Leendertz F.H."/>
        </authorList>
    </citation>
    <scope>NUCLEOTIDE SEQUENCE [LARGE SCALE GENOMIC DNA]</scope>
    <source>
        <strain evidence="2 3">DSM 46844</strain>
    </source>
</reference>
<dbReference type="PANTHER" id="PTHR14859">
    <property type="entry name" value="CALCOFLUOR WHITE HYPERSENSITIVE PROTEIN PRECURSOR"/>
    <property type="match status" value="1"/>
</dbReference>
<dbReference type="InterPro" id="IPR051916">
    <property type="entry name" value="GPI-anchor_lipid_remodeler"/>
</dbReference>
<accession>A0A285EI13</accession>
<dbReference type="InterPro" id="IPR036691">
    <property type="entry name" value="Endo/exonu/phosph_ase_sf"/>
</dbReference>
<dbReference type="GO" id="GO:0004527">
    <property type="term" value="F:exonuclease activity"/>
    <property type="evidence" value="ECO:0007669"/>
    <property type="project" value="UniProtKB-KW"/>
</dbReference>
<evidence type="ECO:0000313" key="2">
    <source>
        <dbReference type="EMBL" id="SNX98768.1"/>
    </source>
</evidence>
<dbReference type="Pfam" id="PF03372">
    <property type="entry name" value="Exo_endo_phos"/>
    <property type="match status" value="1"/>
</dbReference>
<dbReference type="InterPro" id="IPR005135">
    <property type="entry name" value="Endo/exonuclease/phosphatase"/>
</dbReference>
<dbReference type="AlphaFoldDB" id="A0A285EI13"/>
<dbReference type="PANTHER" id="PTHR14859:SF15">
    <property type="entry name" value="ENDONUCLEASE_EXONUCLEASE_PHOSPHATASE DOMAIN-CONTAINING PROTEIN"/>
    <property type="match status" value="1"/>
</dbReference>
<dbReference type="Gene3D" id="3.60.10.10">
    <property type="entry name" value="Endonuclease/exonuclease/phosphatase"/>
    <property type="match status" value="1"/>
</dbReference>
<evidence type="ECO:0000313" key="3">
    <source>
        <dbReference type="Proteomes" id="UP000219514"/>
    </source>
</evidence>
<dbReference type="GO" id="GO:0016020">
    <property type="term" value="C:membrane"/>
    <property type="evidence" value="ECO:0007669"/>
    <property type="project" value="GOC"/>
</dbReference>
<evidence type="ECO:0000259" key="1">
    <source>
        <dbReference type="Pfam" id="PF03372"/>
    </source>
</evidence>
<keyword evidence="2" id="KW-0255">Endonuclease</keyword>
<keyword evidence="2" id="KW-0540">Nuclease</keyword>
<dbReference type="EMBL" id="OBDO01000012">
    <property type="protein sequence ID" value="SNX98768.1"/>
    <property type="molecule type" value="Genomic_DNA"/>
</dbReference>
<name>A0A285EI13_9ACTN</name>
<feature type="domain" description="Endonuclease/exonuclease/phosphatase" evidence="1">
    <location>
        <begin position="5"/>
        <end position="252"/>
    </location>
</feature>
<proteinExistence type="predicted"/>
<dbReference type="GO" id="GO:0006506">
    <property type="term" value="P:GPI anchor biosynthetic process"/>
    <property type="evidence" value="ECO:0007669"/>
    <property type="project" value="TreeGrafter"/>
</dbReference>
<organism evidence="2 3">
    <name type="scientific">Geodermatophilus sabuli</name>
    <dbReference type="NCBI Taxonomy" id="1564158"/>
    <lineage>
        <taxon>Bacteria</taxon>
        <taxon>Bacillati</taxon>
        <taxon>Actinomycetota</taxon>
        <taxon>Actinomycetes</taxon>
        <taxon>Geodermatophilales</taxon>
        <taxon>Geodermatophilaceae</taxon>
        <taxon>Geodermatophilus</taxon>
    </lineage>
</organism>
<keyword evidence="2" id="KW-0269">Exonuclease</keyword>
<dbReference type="GO" id="GO:0004519">
    <property type="term" value="F:endonuclease activity"/>
    <property type="evidence" value="ECO:0007669"/>
    <property type="project" value="UniProtKB-KW"/>
</dbReference>
<protein>
    <submittedName>
        <fullName evidence="2">Metal-dependent hydrolase, endonuclease/exonuclease/phosphatase family</fullName>
    </submittedName>
</protein>
<sequence>MRIGTLNIASGRSAIGPVLAPGELRAAVAGLDVDVLAVQEVDADQPRSARTDQAAVLAAGLTAPHWRAAATLVGTPDPFRSWSPAVPALRGPDDAANGPVYGIALFSRLAVREWSVLGLGSGRARLPVKGPDPRTGGLRWWWVPDEPRIAVAARLDAVTVVATHLSFAPPTAVRQLRRLRRWMAALPGPVVLAGDLNLPGSLPARLLGATALVRTPSFPAAEPRLQLDHLLAVGAGLRGHDGAATVLPVGDHRALTVTVLPS</sequence>
<keyword evidence="2" id="KW-0378">Hydrolase</keyword>
<dbReference type="Proteomes" id="UP000219514">
    <property type="component" value="Unassembled WGS sequence"/>
</dbReference>
<gene>
    <name evidence="2" type="ORF">SAMN06893097_11263</name>
</gene>